<protein>
    <submittedName>
        <fullName evidence="1">Uncharacterized protein</fullName>
    </submittedName>
</protein>
<proteinExistence type="predicted"/>
<organism evidence="1 2">
    <name type="scientific">Roseiconus lacunae</name>
    <dbReference type="NCBI Taxonomy" id="2605694"/>
    <lineage>
        <taxon>Bacteria</taxon>
        <taxon>Pseudomonadati</taxon>
        <taxon>Planctomycetota</taxon>
        <taxon>Planctomycetia</taxon>
        <taxon>Pirellulales</taxon>
        <taxon>Pirellulaceae</taxon>
        <taxon>Roseiconus</taxon>
    </lineage>
</organism>
<comment type="caution">
    <text evidence="1">The sequence shown here is derived from an EMBL/GenBank/DDBJ whole genome shotgun (WGS) entry which is preliminary data.</text>
</comment>
<gene>
    <name evidence="1" type="ORF">QTN89_13195</name>
</gene>
<name>A0ABT7PIR9_9BACT</name>
<evidence type="ECO:0000313" key="2">
    <source>
        <dbReference type="Proteomes" id="UP001239462"/>
    </source>
</evidence>
<sequence>MMTQRARLVVGSLAVLFSVMILDSITWGQSPKEDYETLKQFYRHRAKEIGFALDPNGKQRLKLESPVLTWTGLDYQGYRNTEAPNSGDVYVWTYQGRAIVAGGVLSLPLPNGHEVYQEFQALVETPPQPISSRSDWGVMWSPPGVELRAIPGAPNPVADSDTNALRKRGLQMRGLAKQFTAQTRSAKTGEIHPLKLLPNAVFRLDSDALKKSDSDVIDGALFIFTNQLGTDPELTLLIECHQTSDGLRWKFAPGSLAFQELWLKHRDREVWHLPNFLNHPGERNFVSTRLHQGITTDQMKEILDHDPE</sequence>
<dbReference type="RefSeq" id="WP_149497879.1">
    <property type="nucleotide sequence ID" value="NZ_CP141221.1"/>
</dbReference>
<dbReference type="Proteomes" id="UP001239462">
    <property type="component" value="Unassembled WGS sequence"/>
</dbReference>
<reference evidence="1 2" key="1">
    <citation type="submission" date="2023-06" db="EMBL/GenBank/DDBJ databases">
        <title>Roseiconus lacunae JC819 isolated from Gulf of Mannar region, Tamil Nadu.</title>
        <authorList>
            <person name="Pk S."/>
            <person name="Ch S."/>
            <person name="Ch V.R."/>
        </authorList>
    </citation>
    <scope>NUCLEOTIDE SEQUENCE [LARGE SCALE GENOMIC DNA]</scope>
    <source>
        <strain evidence="1 2">JC819</strain>
    </source>
</reference>
<accession>A0ABT7PIR9</accession>
<dbReference type="EMBL" id="JASZZN010000008">
    <property type="protein sequence ID" value="MDM4016393.1"/>
    <property type="molecule type" value="Genomic_DNA"/>
</dbReference>
<evidence type="ECO:0000313" key="1">
    <source>
        <dbReference type="EMBL" id="MDM4016393.1"/>
    </source>
</evidence>
<keyword evidence="2" id="KW-1185">Reference proteome</keyword>